<feature type="signal peptide" evidence="1">
    <location>
        <begin position="1"/>
        <end position="20"/>
    </location>
</feature>
<feature type="chain" id="PRO_5035293154" evidence="1">
    <location>
        <begin position="21"/>
        <end position="129"/>
    </location>
</feature>
<accession>A0A8J5CW60</accession>
<keyword evidence="2" id="KW-0251">Elongation factor</keyword>
<organism evidence="2 3">
    <name type="scientific">Chionoecetes opilio</name>
    <name type="common">Atlantic snow crab</name>
    <name type="synonym">Cancer opilio</name>
    <dbReference type="NCBI Taxonomy" id="41210"/>
    <lineage>
        <taxon>Eukaryota</taxon>
        <taxon>Metazoa</taxon>
        <taxon>Ecdysozoa</taxon>
        <taxon>Arthropoda</taxon>
        <taxon>Crustacea</taxon>
        <taxon>Multicrustacea</taxon>
        <taxon>Malacostraca</taxon>
        <taxon>Eumalacostraca</taxon>
        <taxon>Eucarida</taxon>
        <taxon>Decapoda</taxon>
        <taxon>Pleocyemata</taxon>
        <taxon>Brachyura</taxon>
        <taxon>Eubrachyura</taxon>
        <taxon>Majoidea</taxon>
        <taxon>Majidae</taxon>
        <taxon>Chionoecetes</taxon>
    </lineage>
</organism>
<reference evidence="2" key="1">
    <citation type="submission" date="2020-07" db="EMBL/GenBank/DDBJ databases">
        <title>The High-quality genome of the commercially important snow crab, Chionoecetes opilio.</title>
        <authorList>
            <person name="Jeong J.-H."/>
            <person name="Ryu S."/>
        </authorList>
    </citation>
    <scope>NUCLEOTIDE SEQUENCE</scope>
    <source>
        <strain evidence="2">MADBK_172401_WGS</strain>
        <tissue evidence="2">Digestive gland</tissue>
    </source>
</reference>
<dbReference type="InterPro" id="IPR036282">
    <property type="entry name" value="Glutathione-S-Trfase_C_sf"/>
</dbReference>
<dbReference type="AlphaFoldDB" id="A0A8J5CW60"/>
<dbReference type="Gene3D" id="1.20.1050.130">
    <property type="match status" value="1"/>
</dbReference>
<keyword evidence="3" id="KW-1185">Reference proteome</keyword>
<name>A0A8J5CW60_CHIOP</name>
<protein>
    <submittedName>
        <fullName evidence="2">Elongation factor 1-beta</fullName>
    </submittedName>
</protein>
<evidence type="ECO:0000256" key="1">
    <source>
        <dbReference type="SAM" id="SignalP"/>
    </source>
</evidence>
<dbReference type="Proteomes" id="UP000770661">
    <property type="component" value="Unassembled WGS sequence"/>
</dbReference>
<evidence type="ECO:0000313" key="2">
    <source>
        <dbReference type="EMBL" id="KAG0720962.1"/>
    </source>
</evidence>
<sequence>MFFCAFQVAAIEMMLYSGCAQMDGESAKRMTIGEAVHGCGLRTLGSLCSPAEVEALDHYLRGRSYVLEHCPSQADVGLWRALRQPPPSHCVHASRWYQHMASFTEGERLAFPGDKVSLEEVTGGRQKVL</sequence>
<dbReference type="OrthoDB" id="331763at2759"/>
<evidence type="ECO:0000313" key="3">
    <source>
        <dbReference type="Proteomes" id="UP000770661"/>
    </source>
</evidence>
<proteinExistence type="predicted"/>
<dbReference type="EMBL" id="JACEEZ010011991">
    <property type="protein sequence ID" value="KAG0720962.1"/>
    <property type="molecule type" value="Genomic_DNA"/>
</dbReference>
<dbReference type="SUPFAM" id="SSF47616">
    <property type="entry name" value="GST C-terminal domain-like"/>
    <property type="match status" value="1"/>
</dbReference>
<keyword evidence="1" id="KW-0732">Signal</keyword>
<gene>
    <name evidence="2" type="primary">EEF1B2</name>
    <name evidence="2" type="ORF">GWK47_047402</name>
</gene>
<dbReference type="GO" id="GO:0003746">
    <property type="term" value="F:translation elongation factor activity"/>
    <property type="evidence" value="ECO:0007669"/>
    <property type="project" value="UniProtKB-KW"/>
</dbReference>
<comment type="caution">
    <text evidence="2">The sequence shown here is derived from an EMBL/GenBank/DDBJ whole genome shotgun (WGS) entry which is preliminary data.</text>
</comment>
<keyword evidence="2" id="KW-0648">Protein biosynthesis</keyword>